<dbReference type="Pfam" id="PF00078">
    <property type="entry name" value="RVT_1"/>
    <property type="match status" value="1"/>
</dbReference>
<evidence type="ECO:0000259" key="8">
    <source>
        <dbReference type="PROSITE" id="PS50878"/>
    </source>
</evidence>
<sequence length="978" mass="111548">MDPNQFKALMEQQMYMFSKMMEGMQLRSQSQETQGQRPSASNVQVPQPSPLAVDGDMEENMDFFEKSWRDYAKAIGMDRWPQEENGQKVSFLLSVIGESARKKYFNFELTTAQSVDPDTALAAIRQKVVAKRNIIVDRLDFFSATQQARESIDEFVSRLKTLAKMAKLGVLQTELIAYKVVTSNKWPNLRSKMLTVTDITLDKAVDMCRAEEITAKRSHELSIPNPEVEVNKIEKGKSRYNYKSKMQKCKFCGDYLDFVRGSCPAFGKKCHKCKRRNHFEKVCKLNKDKRRKSHRVKEIKDESSDPEESTSSSNDASSEASEDEYEIGKIIDNSAKGGSVLAELELKFAKKWKSVICELDTGANTSLIGYDWLVKLTGEKNPQLLPSTYRLQSFGGNPIKVLGEVKIPCRRMKRRFRLVLQVVDVNHCPLLSAKASRVLGFIKFCKSVKFGKSNGNDPENVLRVHRMAAEKIIEDHNGIFVGYGKFDGKVSLEVDRSVPPSIQPPRRVPIAMRCKLKKELELLEKEGIIVREVLHTEWVSNLVIVPETVSIRICLDPIPLNKALKRPNLQFVTLDEILPELGKAKVFSTVDVKKGFWHVELDEASSKLTTFWTPFGRYRWTRLPFGISSAPEIFQMKLQEIIQDLEGVECLADDLLVFGVGETMEEALIHHNKCLNDLLNRLESQNVKLNRTKLKLCQTSVKFFGHVLSSEGLQPDKSKITTIQNFPTPLNRKEVHRFIGMVNYLSRFLPNLSCNLTNLRKLISEIVPWWWTNIEEAEFNRVKSLVGNVETLQYYNPRKPLIMECDASCFGLGVAVYQDGGVIGYASRTLSATERNYAQIEKELLAILFGCIRFDQLVVGNPKTIVKTDHKPLINIFQKPLLSAPKRLQHMLLNLQRYNLVIEFVTGKDNVVADTLSRAPFDDKTVTDEYSKLRVYKVFERVEDLKLAKFLSIKSSCLNEIMDETKKDPTMQTIITLI</sequence>
<dbReference type="InterPro" id="IPR043128">
    <property type="entry name" value="Rev_trsase/Diguanyl_cyclase"/>
</dbReference>
<evidence type="ECO:0000256" key="6">
    <source>
        <dbReference type="ARBA" id="ARBA00022918"/>
    </source>
</evidence>
<dbReference type="Pfam" id="PF17917">
    <property type="entry name" value="RT_RNaseH"/>
    <property type="match status" value="1"/>
</dbReference>
<evidence type="ECO:0000313" key="10">
    <source>
        <dbReference type="Proteomes" id="UP000069940"/>
    </source>
</evidence>
<evidence type="ECO:0000313" key="9">
    <source>
        <dbReference type="EnsemblMetazoa" id="AALFPA23_000175.P39302"/>
    </source>
</evidence>
<feature type="region of interest" description="Disordered" evidence="7">
    <location>
        <begin position="25"/>
        <end position="55"/>
    </location>
</feature>
<dbReference type="GeneID" id="134292153"/>
<keyword evidence="4" id="KW-0255">Endonuclease</keyword>
<dbReference type="Gene3D" id="3.30.70.270">
    <property type="match status" value="2"/>
</dbReference>
<evidence type="ECO:0000256" key="4">
    <source>
        <dbReference type="ARBA" id="ARBA00022759"/>
    </source>
</evidence>
<dbReference type="InterPro" id="IPR041373">
    <property type="entry name" value="RT_RNaseH"/>
</dbReference>
<dbReference type="InterPro" id="IPR000477">
    <property type="entry name" value="RT_dom"/>
</dbReference>
<evidence type="ECO:0000256" key="2">
    <source>
        <dbReference type="ARBA" id="ARBA00022695"/>
    </source>
</evidence>
<evidence type="ECO:0000256" key="5">
    <source>
        <dbReference type="ARBA" id="ARBA00022801"/>
    </source>
</evidence>
<name>A0ABM1XJD3_AEDAL</name>
<dbReference type="CDD" id="cd09274">
    <property type="entry name" value="RNase_HI_RT_Ty3"/>
    <property type="match status" value="1"/>
</dbReference>
<protein>
    <recommendedName>
        <fullName evidence="8">Reverse transcriptase domain-containing protein</fullName>
    </recommendedName>
</protein>
<dbReference type="SUPFAM" id="SSF56672">
    <property type="entry name" value="DNA/RNA polymerases"/>
    <property type="match status" value="1"/>
</dbReference>
<evidence type="ECO:0000256" key="7">
    <source>
        <dbReference type="SAM" id="MobiDB-lite"/>
    </source>
</evidence>
<dbReference type="RefSeq" id="XP_062716948.1">
    <property type="nucleotide sequence ID" value="XM_062860964.1"/>
</dbReference>
<dbReference type="CDD" id="cd01647">
    <property type="entry name" value="RT_LTR"/>
    <property type="match status" value="1"/>
</dbReference>
<proteinExistence type="predicted"/>
<dbReference type="PANTHER" id="PTHR37984">
    <property type="entry name" value="PROTEIN CBG26694"/>
    <property type="match status" value="1"/>
</dbReference>
<dbReference type="Gene3D" id="3.10.10.10">
    <property type="entry name" value="HIV Type 1 Reverse Transcriptase, subunit A, domain 1"/>
    <property type="match status" value="1"/>
</dbReference>
<evidence type="ECO:0000256" key="1">
    <source>
        <dbReference type="ARBA" id="ARBA00022679"/>
    </source>
</evidence>
<keyword evidence="5" id="KW-0378">Hydrolase</keyword>
<feature type="region of interest" description="Disordered" evidence="7">
    <location>
        <begin position="294"/>
        <end position="322"/>
    </location>
</feature>
<dbReference type="PANTHER" id="PTHR37984:SF8">
    <property type="entry name" value="CCHC-TYPE DOMAIN-CONTAINING PROTEIN"/>
    <property type="match status" value="1"/>
</dbReference>
<keyword evidence="10" id="KW-1185">Reference proteome</keyword>
<keyword evidence="6" id="KW-0695">RNA-directed DNA polymerase</keyword>
<dbReference type="PROSITE" id="PS50878">
    <property type="entry name" value="RT_POL"/>
    <property type="match status" value="1"/>
</dbReference>
<dbReference type="Proteomes" id="UP000069940">
    <property type="component" value="Unassembled WGS sequence"/>
</dbReference>
<evidence type="ECO:0000256" key="3">
    <source>
        <dbReference type="ARBA" id="ARBA00022722"/>
    </source>
</evidence>
<reference evidence="9" key="2">
    <citation type="submission" date="2025-05" db="UniProtKB">
        <authorList>
            <consortium name="EnsemblMetazoa"/>
        </authorList>
    </citation>
    <scope>IDENTIFICATION</scope>
    <source>
        <strain evidence="9">Foshan</strain>
    </source>
</reference>
<dbReference type="InterPro" id="IPR043502">
    <property type="entry name" value="DNA/RNA_pol_sf"/>
</dbReference>
<keyword evidence="2" id="KW-0548">Nucleotidyltransferase</keyword>
<dbReference type="EnsemblMetazoa" id="AALFPA23_000175.R39302">
    <property type="protein sequence ID" value="AALFPA23_000175.P39302"/>
    <property type="gene ID" value="AALFPA23_000175"/>
</dbReference>
<accession>A0ABM1XJD3</accession>
<dbReference type="CDD" id="cd05481">
    <property type="entry name" value="retropepsin_like_LTR_1"/>
    <property type="match status" value="1"/>
</dbReference>
<dbReference type="InterPro" id="IPR050951">
    <property type="entry name" value="Retrovirus_Pol_polyprotein"/>
</dbReference>
<keyword evidence="3" id="KW-0540">Nuclease</keyword>
<feature type="compositionally biased region" description="Polar residues" evidence="7">
    <location>
        <begin position="26"/>
        <end position="46"/>
    </location>
</feature>
<reference evidence="10" key="1">
    <citation type="journal article" date="2015" name="Proc. Natl. Acad. Sci. U.S.A.">
        <title>Genome sequence of the Asian Tiger mosquito, Aedes albopictus, reveals insights into its biology, genetics, and evolution.</title>
        <authorList>
            <person name="Chen X.G."/>
            <person name="Jiang X."/>
            <person name="Gu J."/>
            <person name="Xu M."/>
            <person name="Wu Y."/>
            <person name="Deng Y."/>
            <person name="Zhang C."/>
            <person name="Bonizzoni M."/>
            <person name="Dermauw W."/>
            <person name="Vontas J."/>
            <person name="Armbruster P."/>
            <person name="Huang X."/>
            <person name="Yang Y."/>
            <person name="Zhang H."/>
            <person name="He W."/>
            <person name="Peng H."/>
            <person name="Liu Y."/>
            <person name="Wu K."/>
            <person name="Chen J."/>
            <person name="Lirakis M."/>
            <person name="Topalis P."/>
            <person name="Van Leeuwen T."/>
            <person name="Hall A.B."/>
            <person name="Jiang X."/>
            <person name="Thorpe C."/>
            <person name="Mueller R.L."/>
            <person name="Sun C."/>
            <person name="Waterhouse R.M."/>
            <person name="Yan G."/>
            <person name="Tu Z.J."/>
            <person name="Fang X."/>
            <person name="James A.A."/>
        </authorList>
    </citation>
    <scope>NUCLEOTIDE SEQUENCE [LARGE SCALE GENOMIC DNA]</scope>
    <source>
        <strain evidence="10">Foshan</strain>
    </source>
</reference>
<feature type="domain" description="Reverse transcriptase" evidence="8">
    <location>
        <begin position="526"/>
        <end position="708"/>
    </location>
</feature>
<organism evidence="9 10">
    <name type="scientific">Aedes albopictus</name>
    <name type="common">Asian tiger mosquito</name>
    <name type="synonym">Stegomyia albopicta</name>
    <dbReference type="NCBI Taxonomy" id="7160"/>
    <lineage>
        <taxon>Eukaryota</taxon>
        <taxon>Metazoa</taxon>
        <taxon>Ecdysozoa</taxon>
        <taxon>Arthropoda</taxon>
        <taxon>Hexapoda</taxon>
        <taxon>Insecta</taxon>
        <taxon>Pterygota</taxon>
        <taxon>Neoptera</taxon>
        <taxon>Endopterygota</taxon>
        <taxon>Diptera</taxon>
        <taxon>Nematocera</taxon>
        <taxon>Culicoidea</taxon>
        <taxon>Culicidae</taxon>
        <taxon>Culicinae</taxon>
        <taxon>Aedini</taxon>
        <taxon>Aedes</taxon>
        <taxon>Stegomyia</taxon>
    </lineage>
</organism>
<keyword evidence="1" id="KW-0808">Transferase</keyword>
<feature type="compositionally biased region" description="Low complexity" evidence="7">
    <location>
        <begin position="309"/>
        <end position="319"/>
    </location>
</feature>